<evidence type="ECO:0000313" key="2">
    <source>
        <dbReference type="EMBL" id="EYE89723.1"/>
    </source>
</evidence>
<feature type="transmembrane region" description="Helical" evidence="1">
    <location>
        <begin position="284"/>
        <end position="302"/>
    </location>
</feature>
<keyword evidence="1" id="KW-0812">Transmembrane</keyword>
<keyword evidence="1" id="KW-1133">Transmembrane helix</keyword>
<evidence type="ECO:0000313" key="3">
    <source>
        <dbReference type="Proteomes" id="UP000019681"/>
    </source>
</evidence>
<gene>
    <name evidence="2" type="ORF">Q428_01220</name>
</gene>
<proteinExistence type="predicted"/>
<reference evidence="2 3" key="1">
    <citation type="journal article" date="2014" name="Genome Announc.">
        <title>Draft Genome Sequence of Fervidicella metallireducens Strain AeBT, an Iron-Reducing Thermoanaerobe from the Great Artesian Basin.</title>
        <authorList>
            <person name="Patel B.K."/>
        </authorList>
    </citation>
    <scope>NUCLEOTIDE SEQUENCE [LARGE SCALE GENOMIC DNA]</scope>
    <source>
        <strain evidence="2 3">AeB</strain>
    </source>
</reference>
<evidence type="ECO:0000256" key="1">
    <source>
        <dbReference type="SAM" id="Phobius"/>
    </source>
</evidence>
<sequence length="354" mass="41017">MLKKILVLFFGFFSIIFSVNAKERYIIFIENITIEQLSIYEETKEIMENSVTALSIQRTNGGEFGFFKSLVNEKPAELKEEDVPEYINDIEANNVIIKGYVEKDGTLYVPSKFLLSGQPDRDRIYIYHISSLGELEDFLQQIKDKKNKVILIISWKRYSEKRYERFLLPLIYYDGENGGIFYSETTKNMGILDYKNINNIIKGNFKDLKIVKGNLNDIYVKRILLLNQKRDFLKLFSYFICVITLFNVLLLKVNNSERIPYLSLSIIMIPIMVLIEPLFLLDNFILKVILIAVGTLILVLCVEKSGVYIPIILFLIVIYGDALTTNYLLKNSLLSYEPSLGARFYGIATNTWEL</sequence>
<organism evidence="2 3">
    <name type="scientific">Fervidicella metallireducens AeB</name>
    <dbReference type="NCBI Taxonomy" id="1403537"/>
    <lineage>
        <taxon>Bacteria</taxon>
        <taxon>Bacillati</taxon>
        <taxon>Bacillota</taxon>
        <taxon>Clostridia</taxon>
        <taxon>Eubacteriales</taxon>
        <taxon>Clostridiaceae</taxon>
        <taxon>Fervidicella</taxon>
    </lineage>
</organism>
<accession>A0A017RY69</accession>
<dbReference type="Proteomes" id="UP000019681">
    <property type="component" value="Unassembled WGS sequence"/>
</dbReference>
<dbReference type="AlphaFoldDB" id="A0A017RY69"/>
<dbReference type="EMBL" id="AZQP01000002">
    <property type="protein sequence ID" value="EYE89723.1"/>
    <property type="molecule type" value="Genomic_DNA"/>
</dbReference>
<feature type="transmembrane region" description="Helical" evidence="1">
    <location>
        <begin position="259"/>
        <end position="278"/>
    </location>
</feature>
<feature type="transmembrane region" description="Helical" evidence="1">
    <location>
        <begin position="307"/>
        <end position="329"/>
    </location>
</feature>
<dbReference type="OrthoDB" id="3199331at2"/>
<name>A0A017RY69_9CLOT</name>
<keyword evidence="3" id="KW-1185">Reference proteome</keyword>
<keyword evidence="1" id="KW-0472">Membrane</keyword>
<dbReference type="RefSeq" id="WP_035377417.1">
    <property type="nucleotide sequence ID" value="NZ_AZQP01000002.1"/>
</dbReference>
<feature type="transmembrane region" description="Helical" evidence="1">
    <location>
        <begin position="235"/>
        <end position="252"/>
    </location>
</feature>
<protein>
    <submittedName>
        <fullName evidence="2">Uncharacterized protein</fullName>
    </submittedName>
</protein>
<comment type="caution">
    <text evidence="2">The sequence shown here is derived from an EMBL/GenBank/DDBJ whole genome shotgun (WGS) entry which is preliminary data.</text>
</comment>
<dbReference type="STRING" id="1403537.Q428_01220"/>